<dbReference type="Proteomes" id="UP000244893">
    <property type="component" value="Unassembled WGS sequence"/>
</dbReference>
<feature type="transmembrane region" description="Helical" evidence="1">
    <location>
        <begin position="40"/>
        <end position="59"/>
    </location>
</feature>
<sequence length="157" mass="16131">MKTTTPGFPLVLAGAGAVLAYLLEVGLVAAGQASFIPPYSLALSLAAIGAIELALGWPIRQTLRGTRLQRLDPFRAMRVVLLAKASILVGALLGGAALGALIHLVGRPVIASGNDIVQAVLSVAAAAFAIIAGIIVEQWCKIPPSDPDETAFEQQGQ</sequence>
<dbReference type="EMBL" id="QEOP01000001">
    <property type="protein sequence ID" value="PVZ95218.1"/>
    <property type="molecule type" value="Genomic_DNA"/>
</dbReference>
<keyword evidence="3" id="KW-1185">Reference proteome</keyword>
<comment type="caution">
    <text evidence="2">The sequence shown here is derived from an EMBL/GenBank/DDBJ whole genome shotgun (WGS) entry which is preliminary data.</text>
</comment>
<evidence type="ECO:0000313" key="2">
    <source>
        <dbReference type="EMBL" id="PVZ95218.1"/>
    </source>
</evidence>
<organism evidence="2 3">
    <name type="scientific">Amnibacterium flavum</name>
    <dbReference type="NCBI Taxonomy" id="2173173"/>
    <lineage>
        <taxon>Bacteria</taxon>
        <taxon>Bacillati</taxon>
        <taxon>Actinomycetota</taxon>
        <taxon>Actinomycetes</taxon>
        <taxon>Micrococcales</taxon>
        <taxon>Microbacteriaceae</taxon>
        <taxon>Amnibacterium</taxon>
    </lineage>
</organism>
<reference evidence="2 3" key="1">
    <citation type="submission" date="2018-05" db="EMBL/GenBank/DDBJ databases">
        <title>Amnibacterium sp. M8JJ-5, whole genome shotgun sequence.</title>
        <authorList>
            <person name="Tuo L."/>
        </authorList>
    </citation>
    <scope>NUCLEOTIDE SEQUENCE [LARGE SCALE GENOMIC DNA]</scope>
    <source>
        <strain evidence="2 3">M8JJ-5</strain>
    </source>
</reference>
<keyword evidence="1" id="KW-1133">Transmembrane helix</keyword>
<name>A0A2V1HRP3_9MICO</name>
<gene>
    <name evidence="2" type="ORF">DDQ50_01425</name>
</gene>
<proteinExistence type="predicted"/>
<keyword evidence="1" id="KW-0812">Transmembrane</keyword>
<evidence type="ECO:0000256" key="1">
    <source>
        <dbReference type="SAM" id="Phobius"/>
    </source>
</evidence>
<feature type="transmembrane region" description="Helical" evidence="1">
    <location>
        <begin position="79"/>
        <end position="104"/>
    </location>
</feature>
<protein>
    <submittedName>
        <fullName evidence="2">DUF3180 domain-containing protein</fullName>
    </submittedName>
</protein>
<dbReference type="Pfam" id="PF11377">
    <property type="entry name" value="DUF3180"/>
    <property type="match status" value="1"/>
</dbReference>
<dbReference type="AlphaFoldDB" id="A0A2V1HRP3"/>
<dbReference type="RefSeq" id="WP_116754955.1">
    <property type="nucleotide sequence ID" value="NZ_JBHUEX010000001.1"/>
</dbReference>
<feature type="transmembrane region" description="Helical" evidence="1">
    <location>
        <begin position="116"/>
        <end position="136"/>
    </location>
</feature>
<keyword evidence="1" id="KW-0472">Membrane</keyword>
<evidence type="ECO:0000313" key="3">
    <source>
        <dbReference type="Proteomes" id="UP000244893"/>
    </source>
</evidence>
<dbReference type="InterPro" id="IPR021517">
    <property type="entry name" value="DUF3180"/>
</dbReference>
<accession>A0A2V1HRP3</accession>